<keyword evidence="3" id="KW-0722">Serine protease inhibitor</keyword>
<dbReference type="PANTHER" id="PTHR11461:SF211">
    <property type="entry name" value="GH10112P-RELATED"/>
    <property type="match status" value="1"/>
</dbReference>
<dbReference type="Gene3D" id="3.30.497.10">
    <property type="entry name" value="Antithrombin, subunit I, domain 2"/>
    <property type="match status" value="1"/>
</dbReference>
<dbReference type="Pfam" id="PF00079">
    <property type="entry name" value="Serpin"/>
    <property type="match status" value="1"/>
</dbReference>
<dbReference type="Gene3D" id="2.30.39.10">
    <property type="entry name" value="Alpha-1-antitrypsin, domain 1"/>
    <property type="match status" value="1"/>
</dbReference>
<evidence type="ECO:0000256" key="3">
    <source>
        <dbReference type="ARBA" id="ARBA00022900"/>
    </source>
</evidence>
<dbReference type="SUPFAM" id="SSF56574">
    <property type="entry name" value="Serpins"/>
    <property type="match status" value="1"/>
</dbReference>
<dbReference type="EMBL" id="OC317439">
    <property type="protein sequence ID" value="CAD7396872.1"/>
    <property type="molecule type" value="Genomic_DNA"/>
</dbReference>
<gene>
    <name evidence="6" type="ORF">TCEB3V08_LOCUS3822</name>
</gene>
<comment type="similarity">
    <text evidence="1 4">Belongs to the serpin family.</text>
</comment>
<dbReference type="AlphaFoldDB" id="A0A7R9CLD1"/>
<evidence type="ECO:0000256" key="4">
    <source>
        <dbReference type="RuleBase" id="RU000411"/>
    </source>
</evidence>
<dbReference type="CDD" id="cd00172">
    <property type="entry name" value="serpin"/>
    <property type="match status" value="1"/>
</dbReference>
<keyword evidence="2" id="KW-0646">Protease inhibitor</keyword>
<reference evidence="6" key="1">
    <citation type="submission" date="2020-11" db="EMBL/GenBank/DDBJ databases">
        <authorList>
            <person name="Tran Van P."/>
        </authorList>
    </citation>
    <scope>NUCLEOTIDE SEQUENCE</scope>
</reference>
<evidence type="ECO:0000259" key="5">
    <source>
        <dbReference type="SMART" id="SM00093"/>
    </source>
</evidence>
<dbReference type="PROSITE" id="PS00284">
    <property type="entry name" value="SERPIN"/>
    <property type="match status" value="1"/>
</dbReference>
<sequence>MDQLRTRTSSLQYNGRKWLTQTVSVDTTNDTTSKTSFTVDLYQVLKHQEKGSFAVSPVSIRASAAILTVGTKGRTVNDIRHVLRIPANTLRVEMKTPYFLDKQKVTNVTTVKIGTALFPSEGLHINKQFQDEAEQYFKTEIIKLDYENKTDDAISMINEWVGDSLPPSTMLVLVNTVTFKGSFLKGHQDSNFEIPFIAGPGDITQVPAIKMNVRARYRPLNKIDARAISLFYKGKDYSLVIILPNKVGGLVDLEDQMKGKDFSKLAIKKVVNATVILPKFKIGTIMDLRTILQKLGANGMFEHPVLTGLVENAQSRTVMLNAFAQVASIEVDEKEEPKYKGVLFPWGQPVESVEFKADHPFLFFVREKKTGLVLLMGRYNGP</sequence>
<accession>A0A7R9CLD1</accession>
<dbReference type="InterPro" id="IPR023796">
    <property type="entry name" value="Serpin_dom"/>
</dbReference>
<protein>
    <recommendedName>
        <fullName evidence="5">Serpin domain-containing protein</fullName>
    </recommendedName>
</protein>
<proteinExistence type="inferred from homology"/>
<organism evidence="6">
    <name type="scientific">Timema cristinae</name>
    <name type="common">Walking stick</name>
    <dbReference type="NCBI Taxonomy" id="61476"/>
    <lineage>
        <taxon>Eukaryota</taxon>
        <taxon>Metazoa</taxon>
        <taxon>Ecdysozoa</taxon>
        <taxon>Arthropoda</taxon>
        <taxon>Hexapoda</taxon>
        <taxon>Insecta</taxon>
        <taxon>Pterygota</taxon>
        <taxon>Neoptera</taxon>
        <taxon>Polyneoptera</taxon>
        <taxon>Phasmatodea</taxon>
        <taxon>Timematodea</taxon>
        <taxon>Timematoidea</taxon>
        <taxon>Timematidae</taxon>
        <taxon>Timema</taxon>
    </lineage>
</organism>
<dbReference type="InterPro" id="IPR023795">
    <property type="entry name" value="Serpin_CS"/>
</dbReference>
<name>A0A7R9CLD1_TIMCR</name>
<dbReference type="GO" id="GO:0004867">
    <property type="term" value="F:serine-type endopeptidase inhibitor activity"/>
    <property type="evidence" value="ECO:0007669"/>
    <property type="project" value="UniProtKB-KW"/>
</dbReference>
<dbReference type="InterPro" id="IPR000215">
    <property type="entry name" value="Serpin_fam"/>
</dbReference>
<evidence type="ECO:0000256" key="1">
    <source>
        <dbReference type="ARBA" id="ARBA00009500"/>
    </source>
</evidence>
<feature type="domain" description="Serpin" evidence="5">
    <location>
        <begin position="39"/>
        <end position="382"/>
    </location>
</feature>
<evidence type="ECO:0000256" key="2">
    <source>
        <dbReference type="ARBA" id="ARBA00022690"/>
    </source>
</evidence>
<dbReference type="InterPro" id="IPR042178">
    <property type="entry name" value="Serpin_sf_1"/>
</dbReference>
<dbReference type="GO" id="GO:0005615">
    <property type="term" value="C:extracellular space"/>
    <property type="evidence" value="ECO:0007669"/>
    <property type="project" value="InterPro"/>
</dbReference>
<dbReference type="PANTHER" id="PTHR11461">
    <property type="entry name" value="SERINE PROTEASE INHIBITOR, SERPIN"/>
    <property type="match status" value="1"/>
</dbReference>
<dbReference type="InterPro" id="IPR036186">
    <property type="entry name" value="Serpin_sf"/>
</dbReference>
<dbReference type="InterPro" id="IPR042185">
    <property type="entry name" value="Serpin_sf_2"/>
</dbReference>
<evidence type="ECO:0000313" key="6">
    <source>
        <dbReference type="EMBL" id="CAD7396872.1"/>
    </source>
</evidence>
<dbReference type="SMART" id="SM00093">
    <property type="entry name" value="SERPIN"/>
    <property type="match status" value="1"/>
</dbReference>